<sequence length="101" mass="11448">MKTSAPILVEAAPPTIKRLPRPAQLSFLELKFDAYAFENVKGDHDAAALMKLLEKTPVIIMLPRYYQNLGHNTSEFIRLIEQLMALVEAYEAMIEDDSEDP</sequence>
<gene>
    <name evidence="1" type="ORF">LCGC14_0504440</name>
</gene>
<dbReference type="AlphaFoldDB" id="A0A0F9S7Z4"/>
<dbReference type="EMBL" id="LAZR01000598">
    <property type="protein sequence ID" value="KKN63174.1"/>
    <property type="molecule type" value="Genomic_DNA"/>
</dbReference>
<accession>A0A0F9S7Z4</accession>
<reference evidence="1" key="1">
    <citation type="journal article" date="2015" name="Nature">
        <title>Complex archaea that bridge the gap between prokaryotes and eukaryotes.</title>
        <authorList>
            <person name="Spang A."/>
            <person name="Saw J.H."/>
            <person name="Jorgensen S.L."/>
            <person name="Zaremba-Niedzwiedzka K."/>
            <person name="Martijn J."/>
            <person name="Lind A.E."/>
            <person name="van Eijk R."/>
            <person name="Schleper C."/>
            <person name="Guy L."/>
            <person name="Ettema T.J."/>
        </authorList>
    </citation>
    <scope>NUCLEOTIDE SEQUENCE</scope>
</reference>
<comment type="caution">
    <text evidence="1">The sequence shown here is derived from an EMBL/GenBank/DDBJ whole genome shotgun (WGS) entry which is preliminary data.</text>
</comment>
<organism evidence="1">
    <name type="scientific">marine sediment metagenome</name>
    <dbReference type="NCBI Taxonomy" id="412755"/>
    <lineage>
        <taxon>unclassified sequences</taxon>
        <taxon>metagenomes</taxon>
        <taxon>ecological metagenomes</taxon>
    </lineage>
</organism>
<proteinExistence type="predicted"/>
<name>A0A0F9S7Z4_9ZZZZ</name>
<evidence type="ECO:0000313" key="1">
    <source>
        <dbReference type="EMBL" id="KKN63174.1"/>
    </source>
</evidence>
<protein>
    <submittedName>
        <fullName evidence="1">Uncharacterized protein</fullName>
    </submittedName>
</protein>